<dbReference type="EMBL" id="BMAU01021290">
    <property type="protein sequence ID" value="GFY09435.1"/>
    <property type="molecule type" value="Genomic_DNA"/>
</dbReference>
<feature type="compositionally biased region" description="Polar residues" evidence="1">
    <location>
        <begin position="54"/>
        <end position="70"/>
    </location>
</feature>
<organism evidence="2 3">
    <name type="scientific">Trichonephila clavipes</name>
    <name type="common">Golden silk orbweaver</name>
    <name type="synonym">Nephila clavipes</name>
    <dbReference type="NCBI Taxonomy" id="2585209"/>
    <lineage>
        <taxon>Eukaryota</taxon>
        <taxon>Metazoa</taxon>
        <taxon>Ecdysozoa</taxon>
        <taxon>Arthropoda</taxon>
        <taxon>Chelicerata</taxon>
        <taxon>Arachnida</taxon>
        <taxon>Araneae</taxon>
        <taxon>Araneomorphae</taxon>
        <taxon>Entelegynae</taxon>
        <taxon>Araneoidea</taxon>
        <taxon>Nephilidae</taxon>
        <taxon>Trichonephila</taxon>
    </lineage>
</organism>
<evidence type="ECO:0000313" key="3">
    <source>
        <dbReference type="Proteomes" id="UP000887159"/>
    </source>
</evidence>
<comment type="caution">
    <text evidence="2">The sequence shown here is derived from an EMBL/GenBank/DDBJ whole genome shotgun (WGS) entry which is preliminary data.</text>
</comment>
<name>A0A8X6SDV3_TRICX</name>
<accession>A0A8X6SDV3</accession>
<reference evidence="2" key="1">
    <citation type="submission" date="2020-08" db="EMBL/GenBank/DDBJ databases">
        <title>Multicomponent nature underlies the extraordinary mechanical properties of spider dragline silk.</title>
        <authorList>
            <person name="Kono N."/>
            <person name="Nakamura H."/>
            <person name="Mori M."/>
            <person name="Yoshida Y."/>
            <person name="Ohtoshi R."/>
            <person name="Malay A.D."/>
            <person name="Moran D.A.P."/>
            <person name="Tomita M."/>
            <person name="Numata K."/>
            <person name="Arakawa K."/>
        </authorList>
    </citation>
    <scope>NUCLEOTIDE SEQUENCE</scope>
</reference>
<dbReference type="Proteomes" id="UP000887159">
    <property type="component" value="Unassembled WGS sequence"/>
</dbReference>
<gene>
    <name evidence="2" type="ORF">TNCV_4321141</name>
</gene>
<evidence type="ECO:0000313" key="2">
    <source>
        <dbReference type="EMBL" id="GFY09435.1"/>
    </source>
</evidence>
<feature type="compositionally biased region" description="Basic and acidic residues" evidence="1">
    <location>
        <begin position="1"/>
        <end position="31"/>
    </location>
</feature>
<dbReference type="AlphaFoldDB" id="A0A8X6SDV3"/>
<feature type="compositionally biased region" description="Basic and acidic residues" evidence="1">
    <location>
        <begin position="38"/>
        <end position="53"/>
    </location>
</feature>
<keyword evidence="3" id="KW-1185">Reference proteome</keyword>
<protein>
    <submittedName>
        <fullName evidence="2">Uncharacterized protein</fullName>
    </submittedName>
</protein>
<evidence type="ECO:0000256" key="1">
    <source>
        <dbReference type="SAM" id="MobiDB-lite"/>
    </source>
</evidence>
<sequence>MRRFSLPKEKSSREARGESDRTRETRTKDSGGHSAALRAERKQQVADPDHCIESSETSVKQESMLQCLSS</sequence>
<proteinExistence type="predicted"/>
<feature type="region of interest" description="Disordered" evidence="1">
    <location>
        <begin position="1"/>
        <end position="70"/>
    </location>
</feature>